<comment type="similarity">
    <text evidence="1">Belongs to the universal stress protein A family.</text>
</comment>
<sequence length="299" mass="32083">MSAPEQLLVNRPAETITKTTASNAAPKTILVHIEDKSSCTQRLEHALSLARAFSAHISCLHVTPLEGFTAFDSFGGIYVVPEILKAIEEGSAELQAAIEHKLRGEDVTWDYDDVRGNIGTGIVRRAALADLVVTGSRPFHADFAGATVGLLGDLMCRTRTPLFISPKGSAVCDPTGPALVAWDGSYEAANSVRGTLGMLGEASSVHILQVEEEKQESFPGTRLLEFLSRHGIHAELTFESEPKMDRDLVPDMLVARAETVGASYLVMGGYSHSRTGEYLFGGVTRAMLKGAPLPIVIAH</sequence>
<protein>
    <submittedName>
        <fullName evidence="3">Universal stress protein</fullName>
    </submittedName>
</protein>
<reference evidence="3" key="1">
    <citation type="submission" date="2022-05" db="EMBL/GenBank/DDBJ databases">
        <authorList>
            <person name="Jo J.-H."/>
            <person name="Im W.-T."/>
        </authorList>
    </citation>
    <scope>NUCLEOTIDE SEQUENCE</scope>
    <source>
        <strain evidence="3">SE158</strain>
    </source>
</reference>
<dbReference type="InterPro" id="IPR006016">
    <property type="entry name" value="UspA"/>
</dbReference>
<keyword evidence="4" id="KW-1185">Reference proteome</keyword>
<dbReference type="Proteomes" id="UP001165363">
    <property type="component" value="Unassembled WGS sequence"/>
</dbReference>
<comment type="caution">
    <text evidence="3">The sequence shown here is derived from an EMBL/GenBank/DDBJ whole genome shotgun (WGS) entry which is preliminary data.</text>
</comment>
<name>A0ABT0RPT2_9SPHN</name>
<evidence type="ECO:0000256" key="1">
    <source>
        <dbReference type="ARBA" id="ARBA00008791"/>
    </source>
</evidence>
<dbReference type="RefSeq" id="WP_249848879.1">
    <property type="nucleotide sequence ID" value="NZ_JAMGBD010000002.1"/>
</dbReference>
<dbReference type="SUPFAM" id="SSF52402">
    <property type="entry name" value="Adenine nucleotide alpha hydrolases-like"/>
    <property type="match status" value="2"/>
</dbReference>
<proteinExistence type="inferred from homology"/>
<dbReference type="CDD" id="cd00293">
    <property type="entry name" value="USP-like"/>
    <property type="match status" value="2"/>
</dbReference>
<dbReference type="EMBL" id="JAMGBD010000002">
    <property type="protein sequence ID" value="MCL6684472.1"/>
    <property type="molecule type" value="Genomic_DNA"/>
</dbReference>
<evidence type="ECO:0000259" key="2">
    <source>
        <dbReference type="Pfam" id="PF00582"/>
    </source>
</evidence>
<dbReference type="PANTHER" id="PTHR46268:SF6">
    <property type="entry name" value="UNIVERSAL STRESS PROTEIN UP12"/>
    <property type="match status" value="1"/>
</dbReference>
<feature type="domain" description="UspA" evidence="2">
    <location>
        <begin position="27"/>
        <end position="138"/>
    </location>
</feature>
<evidence type="ECO:0000313" key="4">
    <source>
        <dbReference type="Proteomes" id="UP001165363"/>
    </source>
</evidence>
<dbReference type="Pfam" id="PF00582">
    <property type="entry name" value="Usp"/>
    <property type="match status" value="1"/>
</dbReference>
<gene>
    <name evidence="3" type="ORF">LZ536_11265</name>
</gene>
<accession>A0ABT0RPT2</accession>
<evidence type="ECO:0000313" key="3">
    <source>
        <dbReference type="EMBL" id="MCL6684472.1"/>
    </source>
</evidence>
<dbReference type="Gene3D" id="3.40.50.12370">
    <property type="match status" value="1"/>
</dbReference>
<organism evidence="3 4">
    <name type="scientific">Sphingomonas alba</name>
    <dbReference type="NCBI Taxonomy" id="2908208"/>
    <lineage>
        <taxon>Bacteria</taxon>
        <taxon>Pseudomonadati</taxon>
        <taxon>Pseudomonadota</taxon>
        <taxon>Alphaproteobacteria</taxon>
        <taxon>Sphingomonadales</taxon>
        <taxon>Sphingomonadaceae</taxon>
        <taxon>Sphingomonas</taxon>
    </lineage>
</organism>
<dbReference type="PANTHER" id="PTHR46268">
    <property type="entry name" value="STRESS RESPONSE PROTEIN NHAX"/>
    <property type="match status" value="1"/>
</dbReference>